<organism evidence="14 15">
    <name type="scientific">Rhipicephalus sanguineus</name>
    <name type="common">Brown dog tick</name>
    <name type="synonym">Ixodes sanguineus</name>
    <dbReference type="NCBI Taxonomy" id="34632"/>
    <lineage>
        <taxon>Eukaryota</taxon>
        <taxon>Metazoa</taxon>
        <taxon>Ecdysozoa</taxon>
        <taxon>Arthropoda</taxon>
        <taxon>Chelicerata</taxon>
        <taxon>Arachnida</taxon>
        <taxon>Acari</taxon>
        <taxon>Parasitiformes</taxon>
        <taxon>Ixodida</taxon>
        <taxon>Ixodoidea</taxon>
        <taxon>Ixodidae</taxon>
        <taxon>Rhipicephalinae</taxon>
        <taxon>Rhipicephalus</taxon>
        <taxon>Rhipicephalus</taxon>
    </lineage>
</organism>
<evidence type="ECO:0000256" key="5">
    <source>
        <dbReference type="ARBA" id="ARBA00022448"/>
    </source>
</evidence>
<dbReference type="GO" id="GO:0051119">
    <property type="term" value="F:sugar transmembrane transporter activity"/>
    <property type="evidence" value="ECO:0007669"/>
    <property type="project" value="InterPro"/>
</dbReference>
<dbReference type="AlphaFoldDB" id="A0A9D4Q3R2"/>
<feature type="transmembrane region" description="Helical" evidence="13">
    <location>
        <begin position="100"/>
        <end position="117"/>
    </location>
</feature>
<evidence type="ECO:0000256" key="9">
    <source>
        <dbReference type="ARBA" id="ARBA00022737"/>
    </source>
</evidence>
<keyword evidence="12 13" id="KW-0472">Membrane</keyword>
<keyword evidence="7" id="KW-0762">Sugar transport</keyword>
<name>A0A9D4Q3R2_RHISA</name>
<accession>A0A9D4Q3R2</accession>
<evidence type="ECO:0000256" key="7">
    <source>
        <dbReference type="ARBA" id="ARBA00022597"/>
    </source>
</evidence>
<dbReference type="GO" id="GO:0000139">
    <property type="term" value="C:Golgi membrane"/>
    <property type="evidence" value="ECO:0007669"/>
    <property type="project" value="UniProtKB-SubCell"/>
</dbReference>
<keyword evidence="8 13" id="KW-0812">Transmembrane</keyword>
<dbReference type="Proteomes" id="UP000821837">
    <property type="component" value="Chromosome 3"/>
</dbReference>
<keyword evidence="15" id="KW-1185">Reference proteome</keyword>
<dbReference type="FunFam" id="1.20.1280.290:FF:000010">
    <property type="entry name" value="Sugar transporter SWEET"/>
    <property type="match status" value="1"/>
</dbReference>
<evidence type="ECO:0000313" key="15">
    <source>
        <dbReference type="Proteomes" id="UP000821837"/>
    </source>
</evidence>
<gene>
    <name evidence="14" type="ORF">HPB52_016718</name>
</gene>
<dbReference type="EMBL" id="JABSTV010001249">
    <property type="protein sequence ID" value="KAH7962531.1"/>
    <property type="molecule type" value="Genomic_DNA"/>
</dbReference>
<dbReference type="InterPro" id="IPR047664">
    <property type="entry name" value="SWEET"/>
</dbReference>
<feature type="transmembrane region" description="Helical" evidence="13">
    <location>
        <begin position="68"/>
        <end position="88"/>
    </location>
</feature>
<sequence>MYSTETAKTIVGDLALVFTIVNYASGVQICRKVREKGGTHDLSPLPFLAGMLATFLWFEYGVMKGDSILVWVNSIGFLLQMMFLCYFYSYTKVKTPNIMGALITACQLALFVIYPAAKQY</sequence>
<keyword evidence="5" id="KW-0813">Transport</keyword>
<dbReference type="Pfam" id="PF03083">
    <property type="entry name" value="MtN3_slv"/>
    <property type="match status" value="1"/>
</dbReference>
<keyword evidence="10 13" id="KW-1133">Transmembrane helix</keyword>
<evidence type="ECO:0000256" key="11">
    <source>
        <dbReference type="ARBA" id="ARBA00023034"/>
    </source>
</evidence>
<evidence type="ECO:0000256" key="10">
    <source>
        <dbReference type="ARBA" id="ARBA00022989"/>
    </source>
</evidence>
<reference evidence="14" key="2">
    <citation type="submission" date="2021-09" db="EMBL/GenBank/DDBJ databases">
        <authorList>
            <person name="Jia N."/>
            <person name="Wang J."/>
            <person name="Shi W."/>
            <person name="Du L."/>
            <person name="Sun Y."/>
            <person name="Zhan W."/>
            <person name="Jiang J."/>
            <person name="Wang Q."/>
            <person name="Zhang B."/>
            <person name="Ji P."/>
            <person name="Sakyi L.B."/>
            <person name="Cui X."/>
            <person name="Yuan T."/>
            <person name="Jiang B."/>
            <person name="Yang W."/>
            <person name="Lam T.T.-Y."/>
            <person name="Chang Q."/>
            <person name="Ding S."/>
            <person name="Wang X."/>
            <person name="Zhu J."/>
            <person name="Ruan X."/>
            <person name="Zhao L."/>
            <person name="Wei J."/>
            <person name="Que T."/>
            <person name="Du C."/>
            <person name="Cheng J."/>
            <person name="Dai P."/>
            <person name="Han X."/>
            <person name="Huang E."/>
            <person name="Gao Y."/>
            <person name="Liu J."/>
            <person name="Shao H."/>
            <person name="Ye R."/>
            <person name="Li L."/>
            <person name="Wei W."/>
            <person name="Wang X."/>
            <person name="Wang C."/>
            <person name="Huo Q."/>
            <person name="Li W."/>
            <person name="Guo W."/>
            <person name="Chen H."/>
            <person name="Chen S."/>
            <person name="Zhou L."/>
            <person name="Zhou L."/>
            <person name="Ni X."/>
            <person name="Tian J."/>
            <person name="Zhou Y."/>
            <person name="Sheng Y."/>
            <person name="Liu T."/>
            <person name="Pan Y."/>
            <person name="Xia L."/>
            <person name="Li J."/>
            <person name="Zhao F."/>
            <person name="Cao W."/>
        </authorList>
    </citation>
    <scope>NUCLEOTIDE SEQUENCE</scope>
    <source>
        <strain evidence="14">Rsan-2018</strain>
        <tissue evidence="14">Larvae</tissue>
    </source>
</reference>
<dbReference type="InterPro" id="IPR004316">
    <property type="entry name" value="SWEET_rpt"/>
</dbReference>
<evidence type="ECO:0000256" key="4">
    <source>
        <dbReference type="ARBA" id="ARBA00021741"/>
    </source>
</evidence>
<protein>
    <recommendedName>
        <fullName evidence="4">Sugar transporter SWEET1</fullName>
    </recommendedName>
</protein>
<evidence type="ECO:0000256" key="6">
    <source>
        <dbReference type="ARBA" id="ARBA00022475"/>
    </source>
</evidence>
<feature type="transmembrane region" description="Helical" evidence="13">
    <location>
        <begin position="6"/>
        <end position="24"/>
    </location>
</feature>
<dbReference type="PANTHER" id="PTHR10791:SF112">
    <property type="entry name" value="SUGAR TRANSPORTER SWEET1"/>
    <property type="match status" value="1"/>
</dbReference>
<evidence type="ECO:0000256" key="13">
    <source>
        <dbReference type="SAM" id="Phobius"/>
    </source>
</evidence>
<evidence type="ECO:0000256" key="12">
    <source>
        <dbReference type="ARBA" id="ARBA00023136"/>
    </source>
</evidence>
<evidence type="ECO:0000256" key="2">
    <source>
        <dbReference type="ARBA" id="ARBA00004653"/>
    </source>
</evidence>
<dbReference type="Gene3D" id="1.20.1280.290">
    <property type="match status" value="1"/>
</dbReference>
<comment type="similarity">
    <text evidence="3">Belongs to the SWEET sugar transporter family.</text>
</comment>
<keyword evidence="9" id="KW-0677">Repeat</keyword>
<proteinExistence type="inferred from homology"/>
<dbReference type="PANTHER" id="PTHR10791">
    <property type="entry name" value="RAG1-ACTIVATING PROTEIN 1"/>
    <property type="match status" value="1"/>
</dbReference>
<keyword evidence="6" id="KW-1003">Cell membrane</keyword>
<comment type="caution">
    <text evidence="14">The sequence shown here is derived from an EMBL/GenBank/DDBJ whole genome shotgun (WGS) entry which is preliminary data.</text>
</comment>
<comment type="subcellular location">
    <subcellularLocation>
        <location evidence="1">Cell membrane</location>
        <topology evidence="1">Multi-pass membrane protein</topology>
    </subcellularLocation>
    <subcellularLocation>
        <location evidence="2">Golgi apparatus membrane</location>
        <topology evidence="2">Multi-pass membrane protein</topology>
    </subcellularLocation>
</comment>
<feature type="transmembrane region" description="Helical" evidence="13">
    <location>
        <begin position="45"/>
        <end position="62"/>
    </location>
</feature>
<dbReference type="GO" id="GO:0005886">
    <property type="term" value="C:plasma membrane"/>
    <property type="evidence" value="ECO:0007669"/>
    <property type="project" value="UniProtKB-SubCell"/>
</dbReference>
<evidence type="ECO:0000256" key="8">
    <source>
        <dbReference type="ARBA" id="ARBA00022692"/>
    </source>
</evidence>
<evidence type="ECO:0000256" key="3">
    <source>
        <dbReference type="ARBA" id="ARBA00007809"/>
    </source>
</evidence>
<reference evidence="14" key="1">
    <citation type="journal article" date="2020" name="Cell">
        <title>Large-Scale Comparative Analyses of Tick Genomes Elucidate Their Genetic Diversity and Vector Capacities.</title>
        <authorList>
            <consortium name="Tick Genome and Microbiome Consortium (TIGMIC)"/>
            <person name="Jia N."/>
            <person name="Wang J."/>
            <person name="Shi W."/>
            <person name="Du L."/>
            <person name="Sun Y."/>
            <person name="Zhan W."/>
            <person name="Jiang J.F."/>
            <person name="Wang Q."/>
            <person name="Zhang B."/>
            <person name="Ji P."/>
            <person name="Bell-Sakyi L."/>
            <person name="Cui X.M."/>
            <person name="Yuan T.T."/>
            <person name="Jiang B.G."/>
            <person name="Yang W.F."/>
            <person name="Lam T.T."/>
            <person name="Chang Q.C."/>
            <person name="Ding S.J."/>
            <person name="Wang X.J."/>
            <person name="Zhu J.G."/>
            <person name="Ruan X.D."/>
            <person name="Zhao L."/>
            <person name="Wei J.T."/>
            <person name="Ye R.Z."/>
            <person name="Que T.C."/>
            <person name="Du C.H."/>
            <person name="Zhou Y.H."/>
            <person name="Cheng J.X."/>
            <person name="Dai P.F."/>
            <person name="Guo W.B."/>
            <person name="Han X.H."/>
            <person name="Huang E.J."/>
            <person name="Li L.F."/>
            <person name="Wei W."/>
            <person name="Gao Y.C."/>
            <person name="Liu J.Z."/>
            <person name="Shao H.Z."/>
            <person name="Wang X."/>
            <person name="Wang C.C."/>
            <person name="Yang T.C."/>
            <person name="Huo Q.B."/>
            <person name="Li W."/>
            <person name="Chen H.Y."/>
            <person name="Chen S.E."/>
            <person name="Zhou L.G."/>
            <person name="Ni X.B."/>
            <person name="Tian J.H."/>
            <person name="Sheng Y."/>
            <person name="Liu T."/>
            <person name="Pan Y.S."/>
            <person name="Xia L.Y."/>
            <person name="Li J."/>
            <person name="Zhao F."/>
            <person name="Cao W.C."/>
        </authorList>
    </citation>
    <scope>NUCLEOTIDE SEQUENCE</scope>
    <source>
        <strain evidence="14">Rsan-2018</strain>
    </source>
</reference>
<evidence type="ECO:0000256" key="1">
    <source>
        <dbReference type="ARBA" id="ARBA00004651"/>
    </source>
</evidence>
<dbReference type="VEuPathDB" id="VectorBase:RSAN_049928"/>
<keyword evidence="11" id="KW-0333">Golgi apparatus</keyword>
<evidence type="ECO:0000313" key="14">
    <source>
        <dbReference type="EMBL" id="KAH7962531.1"/>
    </source>
</evidence>